<feature type="coiled-coil region" evidence="1">
    <location>
        <begin position="124"/>
        <end position="151"/>
    </location>
</feature>
<protein>
    <submittedName>
        <fullName evidence="3">Uncharacterized protein</fullName>
    </submittedName>
</protein>
<accession>A0ABQ5IRQ9</accession>
<evidence type="ECO:0000256" key="2">
    <source>
        <dbReference type="SAM" id="MobiDB-lite"/>
    </source>
</evidence>
<keyword evidence="1" id="KW-0175">Coiled coil</keyword>
<dbReference type="EMBL" id="BQNB010020987">
    <property type="protein sequence ID" value="GJU01679.1"/>
    <property type="molecule type" value="Genomic_DNA"/>
</dbReference>
<proteinExistence type="predicted"/>
<comment type="caution">
    <text evidence="3">The sequence shown here is derived from an EMBL/GenBank/DDBJ whole genome shotgun (WGS) entry which is preliminary data.</text>
</comment>
<feature type="compositionally biased region" description="Basic and acidic residues" evidence="2">
    <location>
        <begin position="44"/>
        <end position="58"/>
    </location>
</feature>
<evidence type="ECO:0000313" key="4">
    <source>
        <dbReference type="Proteomes" id="UP001151760"/>
    </source>
</evidence>
<evidence type="ECO:0000313" key="3">
    <source>
        <dbReference type="EMBL" id="GJU01679.1"/>
    </source>
</evidence>
<organism evidence="3 4">
    <name type="scientific">Tanacetum coccineum</name>
    <dbReference type="NCBI Taxonomy" id="301880"/>
    <lineage>
        <taxon>Eukaryota</taxon>
        <taxon>Viridiplantae</taxon>
        <taxon>Streptophyta</taxon>
        <taxon>Embryophyta</taxon>
        <taxon>Tracheophyta</taxon>
        <taxon>Spermatophyta</taxon>
        <taxon>Magnoliopsida</taxon>
        <taxon>eudicotyledons</taxon>
        <taxon>Gunneridae</taxon>
        <taxon>Pentapetalae</taxon>
        <taxon>asterids</taxon>
        <taxon>campanulids</taxon>
        <taxon>Asterales</taxon>
        <taxon>Asteraceae</taxon>
        <taxon>Asteroideae</taxon>
        <taxon>Anthemideae</taxon>
        <taxon>Anthemidinae</taxon>
        <taxon>Tanacetum</taxon>
    </lineage>
</organism>
<evidence type="ECO:0000256" key="1">
    <source>
        <dbReference type="SAM" id="Coils"/>
    </source>
</evidence>
<feature type="region of interest" description="Disordered" evidence="2">
    <location>
        <begin position="32"/>
        <end position="60"/>
    </location>
</feature>
<reference evidence="3" key="2">
    <citation type="submission" date="2022-01" db="EMBL/GenBank/DDBJ databases">
        <authorList>
            <person name="Yamashiro T."/>
            <person name="Shiraishi A."/>
            <person name="Satake H."/>
            <person name="Nakayama K."/>
        </authorList>
    </citation>
    <scope>NUCLEOTIDE SEQUENCE</scope>
</reference>
<reference evidence="3" key="1">
    <citation type="journal article" date="2022" name="Int. J. Mol. Sci.">
        <title>Draft Genome of Tanacetum Coccineum: Genomic Comparison of Closely Related Tanacetum-Family Plants.</title>
        <authorList>
            <person name="Yamashiro T."/>
            <person name="Shiraishi A."/>
            <person name="Nakayama K."/>
            <person name="Satake H."/>
        </authorList>
    </citation>
    <scope>NUCLEOTIDE SEQUENCE</scope>
</reference>
<dbReference type="Proteomes" id="UP001151760">
    <property type="component" value="Unassembled WGS sequence"/>
</dbReference>
<keyword evidence="4" id="KW-1185">Reference proteome</keyword>
<feature type="region of interest" description="Disordered" evidence="2">
    <location>
        <begin position="341"/>
        <end position="361"/>
    </location>
</feature>
<sequence>MASLKVLKTQFQMFIKSWISVKEVINEREKHKEDIQLGSGTPLKEQDTSSRSGNDADIRPIYNEEPMAVVQMIAEINVFAIGQQHTKQPEFNNEGEKGTHGQFSKVKSNEAKVKHDIDVIETINIKLEHKVAKLLKENETLKRHYKELYDSIKTTRAKNIEHTISLIANNNKFKAQLQEKGFAIAALKNELRKLTGNSVNTKFAKLSILGKPALQPRRNQSIVRQPTAFKSERPRFSKQRFASRVDVNNDLSKPVTTHYLPKERESLLQNPSHDCNQASWWKPTGKIFKTVGLKWVPTGNIFTSSITKVDSAYQNGSNDDITNQYECKQTLDISAETQASNEFQSDLAPPRQMTSDHNSSELRIHDHSNELSSSKLVPKVVPPADKTATSRQELELLFHHHITMLRSYALSWKPCQGDSLNLPDHRIHKDGDGDALFQLESDSLPHAHAQTTKTYYKHQDSRIMKAQELKTKSLRTYKIFLQRY</sequence>
<gene>
    <name evidence="3" type="ORF">Tco_1112017</name>
</gene>
<name>A0ABQ5IRQ9_9ASTR</name>